<evidence type="ECO:0000313" key="3">
    <source>
        <dbReference type="Proteomes" id="UP000199153"/>
    </source>
</evidence>
<gene>
    <name evidence="2" type="ORF">SAMN05660413_02264</name>
</gene>
<evidence type="ECO:0000256" key="1">
    <source>
        <dbReference type="SAM" id="Phobius"/>
    </source>
</evidence>
<dbReference type="Proteomes" id="UP000199153">
    <property type="component" value="Unassembled WGS sequence"/>
</dbReference>
<name>A0A1I5BAS3_9FLAO</name>
<keyword evidence="1" id="KW-1133">Transmembrane helix</keyword>
<accession>A0A1I5BAS3</accession>
<sequence length="143" mass="16631">MKKRQLLILIFIILLLYPLYQAYGVLDLFTSAQNPGEIRADITGYQLSIWLSWVGMMVVSVYYKWTQKNNFFFILTYFFLVLAFGVFGYFTQHALNLFGNSSRFSDSYTLGVFTALQHLAVAAILTVFLQIAVSLFQTKWHRR</sequence>
<evidence type="ECO:0008006" key="4">
    <source>
        <dbReference type="Google" id="ProtNLM"/>
    </source>
</evidence>
<dbReference type="EMBL" id="FOVL01000014">
    <property type="protein sequence ID" value="SFN71815.1"/>
    <property type="molecule type" value="Genomic_DNA"/>
</dbReference>
<protein>
    <recommendedName>
        <fullName evidence="4">DUF4149 domain-containing protein</fullName>
    </recommendedName>
</protein>
<feature type="transmembrane region" description="Helical" evidence="1">
    <location>
        <begin position="110"/>
        <end position="136"/>
    </location>
</feature>
<feature type="transmembrane region" description="Helical" evidence="1">
    <location>
        <begin position="70"/>
        <end position="90"/>
    </location>
</feature>
<feature type="transmembrane region" description="Helical" evidence="1">
    <location>
        <begin position="45"/>
        <end position="63"/>
    </location>
</feature>
<proteinExistence type="predicted"/>
<dbReference type="AlphaFoldDB" id="A0A1I5BAS3"/>
<keyword evidence="1" id="KW-0472">Membrane</keyword>
<dbReference type="OrthoDB" id="1442506at2"/>
<reference evidence="2 3" key="1">
    <citation type="submission" date="2016-10" db="EMBL/GenBank/DDBJ databases">
        <authorList>
            <person name="de Groot N.N."/>
        </authorList>
    </citation>
    <scope>NUCLEOTIDE SEQUENCE [LARGE SCALE GENOMIC DNA]</scope>
    <source>
        <strain evidence="2 3">DSM 17794</strain>
    </source>
</reference>
<organism evidence="2 3">
    <name type="scientific">Salegentibacter flavus</name>
    <dbReference type="NCBI Taxonomy" id="287099"/>
    <lineage>
        <taxon>Bacteria</taxon>
        <taxon>Pseudomonadati</taxon>
        <taxon>Bacteroidota</taxon>
        <taxon>Flavobacteriia</taxon>
        <taxon>Flavobacteriales</taxon>
        <taxon>Flavobacteriaceae</taxon>
        <taxon>Salegentibacter</taxon>
    </lineage>
</organism>
<keyword evidence="1" id="KW-0812">Transmembrane</keyword>
<dbReference type="RefSeq" id="WP_093409664.1">
    <property type="nucleotide sequence ID" value="NZ_FOVL01000014.1"/>
</dbReference>
<keyword evidence="3" id="KW-1185">Reference proteome</keyword>
<evidence type="ECO:0000313" key="2">
    <source>
        <dbReference type="EMBL" id="SFN71815.1"/>
    </source>
</evidence>